<evidence type="ECO:0000313" key="3">
    <source>
        <dbReference type="Proteomes" id="UP000326396"/>
    </source>
</evidence>
<feature type="coiled-coil region" evidence="1">
    <location>
        <begin position="543"/>
        <end position="599"/>
    </location>
</feature>
<proteinExistence type="predicted"/>
<reference evidence="2 3" key="1">
    <citation type="submission" date="2019-05" db="EMBL/GenBank/DDBJ databases">
        <title>Mikania micrantha, genome provides insights into the molecular mechanism of rapid growth.</title>
        <authorList>
            <person name="Liu B."/>
        </authorList>
    </citation>
    <scope>NUCLEOTIDE SEQUENCE [LARGE SCALE GENOMIC DNA]</scope>
    <source>
        <strain evidence="2">NLD-2019</strain>
        <tissue evidence="2">Leaf</tissue>
    </source>
</reference>
<evidence type="ECO:0000313" key="2">
    <source>
        <dbReference type="EMBL" id="KAD4586186.1"/>
    </source>
</evidence>
<dbReference type="EMBL" id="SZYD01000012">
    <property type="protein sequence ID" value="KAD4586186.1"/>
    <property type="molecule type" value="Genomic_DNA"/>
</dbReference>
<protein>
    <submittedName>
        <fullName evidence="2">Uncharacterized protein</fullName>
    </submittedName>
</protein>
<accession>A0A5N6NE89</accession>
<name>A0A5N6NE89_9ASTR</name>
<keyword evidence="1" id="KW-0175">Coiled coil</keyword>
<comment type="caution">
    <text evidence="2">The sequence shown here is derived from an EMBL/GenBank/DDBJ whole genome shotgun (WGS) entry which is preliminary data.</text>
</comment>
<dbReference type="Proteomes" id="UP000326396">
    <property type="component" value="Linkage Group LG2"/>
</dbReference>
<dbReference type="PANTHER" id="PTHR33144:SF16">
    <property type="entry name" value="OS02G0129000 PROTEIN"/>
    <property type="match status" value="1"/>
</dbReference>
<keyword evidence="3" id="KW-1185">Reference proteome</keyword>
<organism evidence="2 3">
    <name type="scientific">Mikania micrantha</name>
    <name type="common">bitter vine</name>
    <dbReference type="NCBI Taxonomy" id="192012"/>
    <lineage>
        <taxon>Eukaryota</taxon>
        <taxon>Viridiplantae</taxon>
        <taxon>Streptophyta</taxon>
        <taxon>Embryophyta</taxon>
        <taxon>Tracheophyta</taxon>
        <taxon>Spermatophyta</taxon>
        <taxon>Magnoliopsida</taxon>
        <taxon>eudicotyledons</taxon>
        <taxon>Gunneridae</taxon>
        <taxon>Pentapetalae</taxon>
        <taxon>asterids</taxon>
        <taxon>campanulids</taxon>
        <taxon>Asterales</taxon>
        <taxon>Asteraceae</taxon>
        <taxon>Asteroideae</taxon>
        <taxon>Heliantheae alliance</taxon>
        <taxon>Eupatorieae</taxon>
        <taxon>Mikania</taxon>
    </lineage>
</organism>
<evidence type="ECO:0000256" key="1">
    <source>
        <dbReference type="SAM" id="Coils"/>
    </source>
</evidence>
<dbReference type="Pfam" id="PF03004">
    <property type="entry name" value="Transposase_24"/>
    <property type="match status" value="1"/>
</dbReference>
<dbReference type="InterPro" id="IPR004252">
    <property type="entry name" value="Probable_transposase_24"/>
</dbReference>
<gene>
    <name evidence="2" type="ORF">E3N88_23787</name>
</gene>
<dbReference type="AlphaFoldDB" id="A0A5N6NE89"/>
<dbReference type="PANTHER" id="PTHR33144">
    <property type="entry name" value="OS10G0409366 PROTEIN-RELATED"/>
    <property type="match status" value="1"/>
</dbReference>
<dbReference type="OrthoDB" id="1303276at2759"/>
<sequence length="607" mass="71351">MANKIKQDQSLQQKMNNYEKTRLLRVQENKERLRELGVKSMAKSLTSLVESKKKKKRKVISTDFNMRDDNYSNDMSDDSDKNNQEVAANVQVEKKQHRPRYIAPMCMTKIANVAKQRRVIAPNVLDSNVRKDHHSKAALTLGELISRNKGTRQKEIFKKNLANPACIKHRSDKHLVLVDEDEDEDEDEDDDIFQGILFKILTFIQLLNYVDQDDEYEEIDQIASANIDDEIPGDNEHDDLEDEGDALLHDQVQRRELEKEIGISKTKKRGPTMLHGVHTRIEDEREVIICNEFGQPIGPVREGKDVVGKFSRFLGTIARNYSHAPLIHSSWQKVPHKEKIWEYVLEKYDVPDAAKTWVLKSIGQSFKVHKCRFKQKHFYQFKDNKTRWNNRPNNIPEDDFRQLLRLWSKKNVEQCCARAKQSRMSQKNMHTAGLKSFARIREEMKNDDPHRKVPTLTQLFERTRKRTEGRAYVDIYDDTARKIEQMKNYKATENENTTVDPFLVVMNKENYGYRRLYGRGVTNTLIKKVEGHSTSYMITEGLMESFKANVDVEKNQLLEMRKEIEDDHERKKIELEAMREDIDRQRQNLEAMMQKVIKQLPVEDRED</sequence>